<comment type="similarity">
    <text evidence="4">In the N-terminal section; belongs to the cytochrome P450 family.</text>
</comment>
<dbReference type="Proteomes" id="UP000279236">
    <property type="component" value="Unassembled WGS sequence"/>
</dbReference>
<keyword evidence="14" id="KW-0503">Monooxygenase</keyword>
<dbReference type="InterPro" id="IPR001433">
    <property type="entry name" value="OxRdtase_FAD/NAD-bd"/>
</dbReference>
<dbReference type="InterPro" id="IPR023206">
    <property type="entry name" value="Bifunctional_P450_P450_red"/>
</dbReference>
<dbReference type="InterPro" id="IPR017972">
    <property type="entry name" value="Cyt_P450_CS"/>
</dbReference>
<dbReference type="Pfam" id="PF00067">
    <property type="entry name" value="p450"/>
    <property type="match status" value="1"/>
</dbReference>
<evidence type="ECO:0000256" key="7">
    <source>
        <dbReference type="ARBA" id="ARBA00022630"/>
    </source>
</evidence>
<comment type="cofactor">
    <cofactor evidence="1">
        <name>FMN</name>
        <dbReference type="ChEBI" id="CHEBI:58210"/>
    </cofactor>
</comment>
<dbReference type="GO" id="GO:0005506">
    <property type="term" value="F:iron ion binding"/>
    <property type="evidence" value="ECO:0007669"/>
    <property type="project" value="InterPro"/>
</dbReference>
<evidence type="ECO:0000256" key="8">
    <source>
        <dbReference type="ARBA" id="ARBA00022643"/>
    </source>
</evidence>
<comment type="cofactor">
    <cofactor evidence="3">
        <name>FAD</name>
        <dbReference type="ChEBI" id="CHEBI:57692"/>
    </cofactor>
</comment>
<dbReference type="InterPro" id="IPR002401">
    <property type="entry name" value="Cyt_P450_E_grp-I"/>
</dbReference>
<feature type="domain" description="Flavodoxin-like" evidence="17">
    <location>
        <begin position="543"/>
        <end position="684"/>
    </location>
</feature>
<organism evidence="19 20">
    <name type="scientific">Apiotrichum porosum</name>
    <dbReference type="NCBI Taxonomy" id="105984"/>
    <lineage>
        <taxon>Eukaryota</taxon>
        <taxon>Fungi</taxon>
        <taxon>Dikarya</taxon>
        <taxon>Basidiomycota</taxon>
        <taxon>Agaricomycotina</taxon>
        <taxon>Tremellomycetes</taxon>
        <taxon>Trichosporonales</taxon>
        <taxon>Trichosporonaceae</taxon>
        <taxon>Apiotrichum</taxon>
    </lineage>
</organism>
<dbReference type="Gene3D" id="3.40.50.80">
    <property type="entry name" value="Nucleotide-binding domain of ferredoxin-NADP reductase (FNR) module"/>
    <property type="match status" value="1"/>
</dbReference>
<keyword evidence="12" id="KW-0560">Oxidoreductase</keyword>
<feature type="binding site" description="axial binding residue" evidence="15">
    <location>
        <position position="449"/>
    </location>
    <ligand>
        <name>heme</name>
        <dbReference type="ChEBI" id="CHEBI:30413"/>
    </ligand>
    <ligandPart>
        <name>Fe</name>
        <dbReference type="ChEBI" id="CHEBI:18248"/>
    </ligandPart>
</feature>
<dbReference type="SUPFAM" id="SSF52343">
    <property type="entry name" value="Ferredoxin reductase-like, C-terminal NADP-linked domain"/>
    <property type="match status" value="1"/>
</dbReference>
<dbReference type="Gene3D" id="2.40.30.10">
    <property type="entry name" value="Translation factors"/>
    <property type="match status" value="1"/>
</dbReference>
<dbReference type="PRINTS" id="PR00463">
    <property type="entry name" value="EP450I"/>
</dbReference>
<dbReference type="PRINTS" id="PR00385">
    <property type="entry name" value="P450"/>
</dbReference>
<dbReference type="CDD" id="cd11068">
    <property type="entry name" value="CYP120A1"/>
    <property type="match status" value="1"/>
</dbReference>
<dbReference type="GO" id="GO:0010181">
    <property type="term" value="F:FMN binding"/>
    <property type="evidence" value="ECO:0007669"/>
    <property type="project" value="InterPro"/>
</dbReference>
<dbReference type="SUPFAM" id="SSF52218">
    <property type="entry name" value="Flavoproteins"/>
    <property type="match status" value="1"/>
</dbReference>
<evidence type="ECO:0000256" key="11">
    <source>
        <dbReference type="ARBA" id="ARBA00022857"/>
    </source>
</evidence>
<dbReference type="PROSITE" id="PS50902">
    <property type="entry name" value="FLAVODOXIN_LIKE"/>
    <property type="match status" value="1"/>
</dbReference>
<evidence type="ECO:0000256" key="6">
    <source>
        <dbReference type="ARBA" id="ARBA00022617"/>
    </source>
</evidence>
<keyword evidence="9 15" id="KW-0479">Metal-binding</keyword>
<evidence type="ECO:0008006" key="21">
    <source>
        <dbReference type="Google" id="ProtNLM"/>
    </source>
</evidence>
<dbReference type="PROSITE" id="PS51384">
    <property type="entry name" value="FAD_FR"/>
    <property type="match status" value="1"/>
</dbReference>
<evidence type="ECO:0000256" key="13">
    <source>
        <dbReference type="ARBA" id="ARBA00023004"/>
    </source>
</evidence>
<feature type="compositionally biased region" description="Low complexity" evidence="16">
    <location>
        <begin position="21"/>
        <end position="38"/>
    </location>
</feature>
<comment type="caution">
    <text evidence="19">The sequence shown here is derived from an EMBL/GenBank/DDBJ whole genome shotgun (WGS) entry which is preliminary data.</text>
</comment>
<evidence type="ECO:0000256" key="9">
    <source>
        <dbReference type="ARBA" id="ARBA00022723"/>
    </source>
</evidence>
<evidence type="ECO:0000256" key="2">
    <source>
        <dbReference type="ARBA" id="ARBA00001971"/>
    </source>
</evidence>
<dbReference type="GO" id="GO:0003958">
    <property type="term" value="F:NADPH-hemoprotein reductase activity"/>
    <property type="evidence" value="ECO:0007669"/>
    <property type="project" value="InterPro"/>
</dbReference>
<dbReference type="InterPro" id="IPR001128">
    <property type="entry name" value="Cyt_P450"/>
</dbReference>
<keyword evidence="11" id="KW-0521">NADP</keyword>
<dbReference type="PANTHER" id="PTHR19384:SF127">
    <property type="entry name" value="BIFUNCTIONAL CYTOCHROME P450_NADPH--P450 REDUCTASE"/>
    <property type="match status" value="1"/>
</dbReference>
<keyword evidence="13 15" id="KW-0408">Iron</keyword>
<dbReference type="GO" id="GO:0005829">
    <property type="term" value="C:cytosol"/>
    <property type="evidence" value="ECO:0007669"/>
    <property type="project" value="TreeGrafter"/>
</dbReference>
<keyword evidence="5" id="KW-0813">Transport</keyword>
<dbReference type="PIRSF" id="PIRSF000209">
    <property type="entry name" value="Bifunctional_P450_P450R"/>
    <property type="match status" value="1"/>
</dbReference>
<keyword evidence="7" id="KW-0285">Flavoprotein</keyword>
<dbReference type="Gene3D" id="1.10.630.10">
    <property type="entry name" value="Cytochrome P450"/>
    <property type="match status" value="1"/>
</dbReference>
<evidence type="ECO:0000256" key="10">
    <source>
        <dbReference type="ARBA" id="ARBA00022827"/>
    </source>
</evidence>
<keyword evidence="10" id="KW-0274">FAD</keyword>
<dbReference type="RefSeq" id="XP_028476812.1">
    <property type="nucleotide sequence ID" value="XM_028622919.1"/>
</dbReference>
<dbReference type="Pfam" id="PF00175">
    <property type="entry name" value="NAD_binding_1"/>
    <property type="match status" value="1"/>
</dbReference>
<accession>A0A427XUR1</accession>
<dbReference type="PANTHER" id="PTHR19384">
    <property type="entry name" value="NITRIC OXIDE SYNTHASE-RELATED"/>
    <property type="match status" value="1"/>
</dbReference>
<dbReference type="Pfam" id="PF00667">
    <property type="entry name" value="FAD_binding_1"/>
    <property type="match status" value="1"/>
</dbReference>
<evidence type="ECO:0000313" key="19">
    <source>
        <dbReference type="EMBL" id="RSH82580.1"/>
    </source>
</evidence>
<evidence type="ECO:0000256" key="5">
    <source>
        <dbReference type="ARBA" id="ARBA00022448"/>
    </source>
</evidence>
<dbReference type="Pfam" id="PF00258">
    <property type="entry name" value="Flavodoxin_1"/>
    <property type="match status" value="1"/>
</dbReference>
<evidence type="ECO:0000256" key="12">
    <source>
        <dbReference type="ARBA" id="ARBA00023002"/>
    </source>
</evidence>
<dbReference type="EMBL" id="RSCE01000005">
    <property type="protein sequence ID" value="RSH82580.1"/>
    <property type="molecule type" value="Genomic_DNA"/>
</dbReference>
<dbReference type="InterPro" id="IPR039261">
    <property type="entry name" value="FNR_nucleotide-bd"/>
</dbReference>
<proteinExistence type="inferred from homology"/>
<evidence type="ECO:0000256" key="14">
    <source>
        <dbReference type="ARBA" id="ARBA00023033"/>
    </source>
</evidence>
<dbReference type="InterPro" id="IPR023173">
    <property type="entry name" value="NADPH_Cyt_P450_Rdtase_alpha"/>
</dbReference>
<dbReference type="OrthoDB" id="1470350at2759"/>
<dbReference type="PROSITE" id="PS00086">
    <property type="entry name" value="CYTOCHROME_P450"/>
    <property type="match status" value="1"/>
</dbReference>
<dbReference type="InterPro" id="IPR017938">
    <property type="entry name" value="Riboflavin_synthase-like_b-brl"/>
</dbReference>
<evidence type="ECO:0000256" key="4">
    <source>
        <dbReference type="ARBA" id="ARBA00010018"/>
    </source>
</evidence>
<dbReference type="FunFam" id="1.10.630.10:FF:000040">
    <property type="entry name" value="Bifunctional cytochrome P450/NADPH--P450 reductase"/>
    <property type="match status" value="1"/>
</dbReference>
<keyword evidence="20" id="KW-1185">Reference proteome</keyword>
<evidence type="ECO:0000256" key="3">
    <source>
        <dbReference type="ARBA" id="ARBA00001974"/>
    </source>
</evidence>
<evidence type="ECO:0000259" key="18">
    <source>
        <dbReference type="PROSITE" id="PS51384"/>
    </source>
</evidence>
<evidence type="ECO:0000256" key="15">
    <source>
        <dbReference type="PIRSR" id="PIRSR000209-1"/>
    </source>
</evidence>
<keyword evidence="6 15" id="KW-0349">Heme</keyword>
<feature type="domain" description="FAD-binding FR-type" evidence="18">
    <location>
        <begin position="735"/>
        <end position="964"/>
    </location>
</feature>
<dbReference type="InterPro" id="IPR017927">
    <property type="entry name" value="FAD-bd_FR_type"/>
</dbReference>
<dbReference type="STRING" id="105984.A0A427XUR1"/>
<dbReference type="InterPro" id="IPR036396">
    <property type="entry name" value="Cyt_P450_sf"/>
</dbReference>
<dbReference type="InterPro" id="IPR008254">
    <property type="entry name" value="Flavodoxin/NO_synth"/>
</dbReference>
<dbReference type="Gene3D" id="1.20.990.10">
    <property type="entry name" value="NADPH-cytochrome p450 Reductase, Chain A, domain 3"/>
    <property type="match status" value="1"/>
</dbReference>
<dbReference type="SUPFAM" id="SSF63380">
    <property type="entry name" value="Riboflavin synthase domain-like"/>
    <property type="match status" value="1"/>
</dbReference>
<gene>
    <name evidence="19" type="ORF">EHS24_007562</name>
</gene>
<reference evidence="19 20" key="1">
    <citation type="submission" date="2018-11" db="EMBL/GenBank/DDBJ databases">
        <title>Genome sequence of Apiotrichum porosum DSM 27194.</title>
        <authorList>
            <person name="Aliyu H."/>
            <person name="Gorte O."/>
            <person name="Ochsenreither K."/>
        </authorList>
    </citation>
    <scope>NUCLEOTIDE SEQUENCE [LARGE SCALE GENOMIC DNA]</scope>
    <source>
        <strain evidence="19 20">DSM 27194</strain>
    </source>
</reference>
<evidence type="ECO:0000256" key="1">
    <source>
        <dbReference type="ARBA" id="ARBA00001917"/>
    </source>
</evidence>
<name>A0A427XUR1_9TREE</name>
<keyword evidence="8" id="KW-0288">FMN</keyword>
<protein>
    <recommendedName>
        <fullName evidence="21">Cytochrome P450</fullName>
    </recommendedName>
</protein>
<dbReference type="GeneID" id="39592105"/>
<evidence type="ECO:0000259" key="17">
    <source>
        <dbReference type="PROSITE" id="PS50902"/>
    </source>
</evidence>
<feature type="region of interest" description="Disordered" evidence="16">
    <location>
        <begin position="21"/>
        <end position="51"/>
    </location>
</feature>
<sequence length="1133" mass="123983">MAHPPPDKCPANPASAATCPVAHDAPVAPTPAAATGRGDPPEWVDDGTRTAIPQPPERLLVGNLLDIDRQEAIQSLRRLAHLYGPIFQLRLIKLVCFASSRVIVNQLCDENKFEKMLSSALVQVRSFAGDGLFTAYTGEHNWDLAHRILVPAFGPLAIKKMQPMMMEIISQMLLFWEHHAGQPFEAADQYTRLTFDTIGWCAFRYRFNSYHTEKMHPFINIMVDLLLESGNRGHRPGLIQALMFNSELKYQENIKELHRQCDEIVAARKRDPDPDAHDLLNNMLLDKDPKTGEKLSDENIRNQMVTFLIAGHETTSGLLSFATYYLLKNPRVLIKAREEADKVLAEAGGNLNHMNSASLVYIDAICKETLRLQPTAPAFTVTPKSKEGEILPGGYEIPHGQGVTVLLHELQRDPEAWGEDVNDFRPERFLEAPIPKNAWKPFGNGARGCIGRGFAMQEAVLAIALIVNRFDLEMANPSYDLGIKQTLTIKPKDFFIVARPRKDRHQSLLSELIAGGTATAAGEDESKKTPVAAGTAKAGGSKLYVLFGSNSGSCEGLAHDIARDGSRRGFDVTLGDLDTVAGTGKLPTDGPVVICTASYEGLPTDNARMFYASLRADSKDTMKGVKFSVMGAGHHDWATTFHKVPTYIDERLEELGGERLLPLHKADAGGDIVGDFEEYQTDLWAKLGGDSSGASATATAAAVPAADTGAGGKPSLPVRIVPRSANAAAQRVAAGIDSVGTVSSQDVLVNVSADHPQMNSITIKLPEDQTYHAGDYLAVLPKNPVQAVERVVKHFGIQKDDNIVLSLPGSFLPNDTPINVSDLLSEYVELGQPASKTLLPKLANMCTDLKEREAIKALEDDYVEKVTKARLSLVDILEKYKSCAAPLDFFLANLPKMKIRQYSISSTPLDSYDTVSLTFTVHTVPSADGKTYYPAGVASNYIAFLKPGDKLLCAVKASAEFHLPTDLATPVVMFTAGSGIAPFRGFVMERALQKEAGRKIGPMVLYYGCRTEDDMVYRAELCKWVKDGVLDLRPVFSRSTAQPTSFAGTNTTIVPGAKYVQHRVWEERKQVEDLFHAGAQFYTCGSGAKLGADLRKTLVDIIGQTKKCQEAGNDPQKVYEKLAQNRYKTDVFL</sequence>
<evidence type="ECO:0000256" key="16">
    <source>
        <dbReference type="SAM" id="MobiDB-lite"/>
    </source>
</evidence>
<dbReference type="GO" id="GO:0020037">
    <property type="term" value="F:heme binding"/>
    <property type="evidence" value="ECO:0007669"/>
    <property type="project" value="InterPro"/>
</dbReference>
<dbReference type="InterPro" id="IPR029039">
    <property type="entry name" value="Flavoprotein-like_sf"/>
</dbReference>
<dbReference type="InterPro" id="IPR003097">
    <property type="entry name" value="CysJ-like_FAD-binding"/>
</dbReference>
<dbReference type="AlphaFoldDB" id="A0A427XUR1"/>
<comment type="cofactor">
    <cofactor evidence="2 15">
        <name>heme</name>
        <dbReference type="ChEBI" id="CHEBI:30413"/>
    </cofactor>
</comment>
<dbReference type="Gene3D" id="3.40.50.360">
    <property type="match status" value="1"/>
</dbReference>
<evidence type="ECO:0000313" key="20">
    <source>
        <dbReference type="Proteomes" id="UP000279236"/>
    </source>
</evidence>
<dbReference type="GO" id="GO:0050660">
    <property type="term" value="F:flavin adenine dinucleotide binding"/>
    <property type="evidence" value="ECO:0007669"/>
    <property type="project" value="TreeGrafter"/>
</dbReference>
<dbReference type="GO" id="GO:0070330">
    <property type="term" value="F:aromatase activity"/>
    <property type="evidence" value="ECO:0007669"/>
    <property type="project" value="InterPro"/>
</dbReference>
<dbReference type="SUPFAM" id="SSF48264">
    <property type="entry name" value="Cytochrome P450"/>
    <property type="match status" value="1"/>
</dbReference>